<dbReference type="GO" id="GO:0015562">
    <property type="term" value="F:efflux transmembrane transporter activity"/>
    <property type="evidence" value="ECO:0007669"/>
    <property type="project" value="InterPro"/>
</dbReference>
<name>A0A381FQT3_9FLAO</name>
<evidence type="ECO:0000256" key="1">
    <source>
        <dbReference type="SAM" id="SignalP"/>
    </source>
</evidence>
<accession>A0A381FQT3</accession>
<sequence length="200" mass="22318">MRFRKILLASLLIFSSKMLCQQYTLKECIEKGKQNNVVIKLAEQSLETREKLLQSNKNNNLPKVDFLGGYNYIGEPIKINLQQVKDGIVEGSATQSASSANAVYQQITGNPLPQQVQNVIYQTSKDIISAVYPNYNPAIAKQSYFLAGILARQPIYLGGKLNAAKELSRQQVESGKANLKSSQDLTAYNISLNYIRISIR</sequence>
<evidence type="ECO:0000313" key="3">
    <source>
        <dbReference type="Proteomes" id="UP000254282"/>
    </source>
</evidence>
<evidence type="ECO:0000313" key="2">
    <source>
        <dbReference type="EMBL" id="SUX48886.1"/>
    </source>
</evidence>
<feature type="chain" id="PRO_5016995826" evidence="1">
    <location>
        <begin position="21"/>
        <end position="200"/>
    </location>
</feature>
<dbReference type="SUPFAM" id="SSF56954">
    <property type="entry name" value="Outer membrane efflux proteins (OEP)"/>
    <property type="match status" value="1"/>
</dbReference>
<reference evidence="2 3" key="1">
    <citation type="submission" date="2018-06" db="EMBL/GenBank/DDBJ databases">
        <authorList>
            <consortium name="Pathogen Informatics"/>
            <person name="Doyle S."/>
        </authorList>
    </citation>
    <scope>NUCLEOTIDE SEQUENCE [LARGE SCALE GENOMIC DNA]</scope>
    <source>
        <strain evidence="2 3">NCTC13532</strain>
    </source>
</reference>
<dbReference type="Proteomes" id="UP000254282">
    <property type="component" value="Unassembled WGS sequence"/>
</dbReference>
<dbReference type="EMBL" id="UFVR01000004">
    <property type="protein sequence ID" value="SUX48886.1"/>
    <property type="molecule type" value="Genomic_DNA"/>
</dbReference>
<dbReference type="RefSeq" id="WP_115621869.1">
    <property type="nucleotide sequence ID" value="NZ_UFVR01000004.1"/>
</dbReference>
<dbReference type="Gene3D" id="1.20.1600.10">
    <property type="entry name" value="Outer membrane efflux proteins (OEP)"/>
    <property type="match status" value="1"/>
</dbReference>
<dbReference type="AlphaFoldDB" id="A0A381FQT3"/>
<organism evidence="2 3">
    <name type="scientific">Chryseobacterium indoltheticum</name>
    <dbReference type="NCBI Taxonomy" id="254"/>
    <lineage>
        <taxon>Bacteria</taxon>
        <taxon>Pseudomonadati</taxon>
        <taxon>Bacteroidota</taxon>
        <taxon>Flavobacteriia</taxon>
        <taxon>Flavobacteriales</taxon>
        <taxon>Weeksellaceae</taxon>
        <taxon>Chryseobacterium group</taxon>
        <taxon>Chryseobacterium</taxon>
    </lineage>
</organism>
<keyword evidence="1" id="KW-0732">Signal</keyword>
<protein>
    <submittedName>
        <fullName evidence="2">Outer membrane efflux protein</fullName>
    </submittedName>
</protein>
<proteinExistence type="predicted"/>
<feature type="signal peptide" evidence="1">
    <location>
        <begin position="1"/>
        <end position="20"/>
    </location>
</feature>
<gene>
    <name evidence="2" type="ORF">NCTC13532_04497</name>
</gene>